<accession>A0A388TER5</accession>
<evidence type="ECO:0000259" key="1">
    <source>
        <dbReference type="Pfam" id="PF04480"/>
    </source>
</evidence>
<protein>
    <submittedName>
        <fullName evidence="2">Restriction endonuclease-like super family</fullName>
    </submittedName>
</protein>
<evidence type="ECO:0000313" key="3">
    <source>
        <dbReference type="Proteomes" id="UP000275925"/>
    </source>
</evidence>
<dbReference type="CDD" id="cd01038">
    <property type="entry name" value="Endonuclease_DUF559"/>
    <property type="match status" value="1"/>
</dbReference>
<sequence length="123" mass="14621">MYNRDVTKIYNMKRHIDTRRRLRKNMTVAELILWTALKNNKLGLRFRRQYGVKAFVLDFYCPARKLAVEVDGGIHQTDRQSALDKDRQRIIENLDIKFLRFTNEQIKHNLTAVLKSIKDSLSN</sequence>
<organism evidence="2 3">
    <name type="scientific">Candidatus Termititenax persephonae</name>
    <dbReference type="NCBI Taxonomy" id="2218525"/>
    <lineage>
        <taxon>Bacteria</taxon>
        <taxon>Bacillati</taxon>
        <taxon>Candidatus Margulisiibacteriota</taxon>
        <taxon>Candidatus Termititenacia</taxon>
        <taxon>Candidatus Termititenacales</taxon>
        <taxon>Candidatus Termititenacaceae</taxon>
        <taxon>Candidatus Termititenax</taxon>
    </lineage>
</organism>
<dbReference type="InterPro" id="IPR011335">
    <property type="entry name" value="Restrct_endonuc-II-like"/>
</dbReference>
<dbReference type="AlphaFoldDB" id="A0A388TER5"/>
<dbReference type="PANTHER" id="PTHR38590:SF1">
    <property type="entry name" value="BLL0828 PROTEIN"/>
    <property type="match status" value="1"/>
</dbReference>
<dbReference type="PANTHER" id="PTHR38590">
    <property type="entry name" value="BLL0828 PROTEIN"/>
    <property type="match status" value="1"/>
</dbReference>
<evidence type="ECO:0000313" key="2">
    <source>
        <dbReference type="EMBL" id="GBR75533.1"/>
    </source>
</evidence>
<reference evidence="2 3" key="1">
    <citation type="journal article" date="2019" name="ISME J.">
        <title>Genome analyses of uncultured TG2/ZB3 bacteria in 'Margulisbacteria' specifically attached to ectosymbiotic spirochetes of protists in the termite gut.</title>
        <authorList>
            <person name="Utami Y.D."/>
            <person name="Kuwahara H."/>
            <person name="Igai K."/>
            <person name="Murakami T."/>
            <person name="Sugaya K."/>
            <person name="Morikawa T."/>
            <person name="Nagura Y."/>
            <person name="Yuki M."/>
            <person name="Deevong P."/>
            <person name="Inoue T."/>
            <person name="Kihara K."/>
            <person name="Lo N."/>
            <person name="Yamada A."/>
            <person name="Ohkuma M."/>
            <person name="Hongoh Y."/>
        </authorList>
    </citation>
    <scope>NUCLEOTIDE SEQUENCE [LARGE SCALE GENOMIC DNA]</scope>
    <source>
        <strain evidence="2">NkOx7-02</strain>
    </source>
</reference>
<feature type="domain" description="DUF559" evidence="1">
    <location>
        <begin position="17"/>
        <end position="121"/>
    </location>
</feature>
<keyword evidence="3" id="KW-1185">Reference proteome</keyword>
<name>A0A388TER5_9BACT</name>
<proteinExistence type="predicted"/>
<dbReference type="SUPFAM" id="SSF52980">
    <property type="entry name" value="Restriction endonuclease-like"/>
    <property type="match status" value="1"/>
</dbReference>
<dbReference type="InterPro" id="IPR007569">
    <property type="entry name" value="DUF559"/>
</dbReference>
<dbReference type="EMBL" id="BGZO01000003">
    <property type="protein sequence ID" value="GBR75533.1"/>
    <property type="molecule type" value="Genomic_DNA"/>
</dbReference>
<dbReference type="Proteomes" id="UP000275925">
    <property type="component" value="Unassembled WGS sequence"/>
</dbReference>
<comment type="caution">
    <text evidence="2">The sequence shown here is derived from an EMBL/GenBank/DDBJ whole genome shotgun (WGS) entry which is preliminary data.</text>
</comment>
<dbReference type="InterPro" id="IPR047216">
    <property type="entry name" value="Endonuclease_DUF559_bact"/>
</dbReference>
<dbReference type="Pfam" id="PF04480">
    <property type="entry name" value="DUF559"/>
    <property type="match status" value="1"/>
</dbReference>
<gene>
    <name evidence="2" type="ORF">NO2_0198</name>
</gene>
<dbReference type="Gene3D" id="3.40.960.10">
    <property type="entry name" value="VSR Endonuclease"/>
    <property type="match status" value="1"/>
</dbReference>
<dbReference type="GO" id="GO:0004519">
    <property type="term" value="F:endonuclease activity"/>
    <property type="evidence" value="ECO:0007669"/>
    <property type="project" value="UniProtKB-KW"/>
</dbReference>